<evidence type="ECO:0000313" key="2">
    <source>
        <dbReference type="EMBL" id="KAK3320891.1"/>
    </source>
</evidence>
<dbReference type="EMBL" id="JAUEPO010000005">
    <property type="protein sequence ID" value="KAK3320891.1"/>
    <property type="molecule type" value="Genomic_DNA"/>
</dbReference>
<protein>
    <submittedName>
        <fullName evidence="2">Uncharacterized protein</fullName>
    </submittedName>
</protein>
<feature type="region of interest" description="Disordered" evidence="1">
    <location>
        <begin position="42"/>
        <end position="103"/>
    </location>
</feature>
<dbReference type="Proteomes" id="UP001286456">
    <property type="component" value="Unassembled WGS sequence"/>
</dbReference>
<feature type="region of interest" description="Disordered" evidence="1">
    <location>
        <begin position="211"/>
        <end position="246"/>
    </location>
</feature>
<reference evidence="2" key="1">
    <citation type="journal article" date="2023" name="Mol. Phylogenet. Evol.">
        <title>Genome-scale phylogeny and comparative genomics of the fungal order Sordariales.</title>
        <authorList>
            <person name="Hensen N."/>
            <person name="Bonometti L."/>
            <person name="Westerberg I."/>
            <person name="Brannstrom I.O."/>
            <person name="Guillou S."/>
            <person name="Cros-Aarteil S."/>
            <person name="Calhoun S."/>
            <person name="Haridas S."/>
            <person name="Kuo A."/>
            <person name="Mondo S."/>
            <person name="Pangilinan J."/>
            <person name="Riley R."/>
            <person name="LaButti K."/>
            <person name="Andreopoulos B."/>
            <person name="Lipzen A."/>
            <person name="Chen C."/>
            <person name="Yan M."/>
            <person name="Daum C."/>
            <person name="Ng V."/>
            <person name="Clum A."/>
            <person name="Steindorff A."/>
            <person name="Ohm R.A."/>
            <person name="Martin F."/>
            <person name="Silar P."/>
            <person name="Natvig D.O."/>
            <person name="Lalanne C."/>
            <person name="Gautier V."/>
            <person name="Ament-Velasquez S.L."/>
            <person name="Kruys A."/>
            <person name="Hutchinson M.I."/>
            <person name="Powell A.J."/>
            <person name="Barry K."/>
            <person name="Miller A.N."/>
            <person name="Grigoriev I.V."/>
            <person name="Debuchy R."/>
            <person name="Gladieux P."/>
            <person name="Hiltunen Thoren M."/>
            <person name="Johannesson H."/>
        </authorList>
    </citation>
    <scope>NUCLEOTIDE SEQUENCE</scope>
    <source>
        <strain evidence="2">SMH4131-1</strain>
    </source>
</reference>
<organism evidence="2 3">
    <name type="scientific">Cercophora scortea</name>
    <dbReference type="NCBI Taxonomy" id="314031"/>
    <lineage>
        <taxon>Eukaryota</taxon>
        <taxon>Fungi</taxon>
        <taxon>Dikarya</taxon>
        <taxon>Ascomycota</taxon>
        <taxon>Pezizomycotina</taxon>
        <taxon>Sordariomycetes</taxon>
        <taxon>Sordariomycetidae</taxon>
        <taxon>Sordariales</taxon>
        <taxon>Lasiosphaeriaceae</taxon>
        <taxon>Cercophora</taxon>
    </lineage>
</organism>
<keyword evidence="3" id="KW-1185">Reference proteome</keyword>
<reference evidence="2" key="2">
    <citation type="submission" date="2023-06" db="EMBL/GenBank/DDBJ databases">
        <authorList>
            <consortium name="Lawrence Berkeley National Laboratory"/>
            <person name="Haridas S."/>
            <person name="Hensen N."/>
            <person name="Bonometti L."/>
            <person name="Westerberg I."/>
            <person name="Brannstrom I.O."/>
            <person name="Guillou S."/>
            <person name="Cros-Aarteil S."/>
            <person name="Calhoun S."/>
            <person name="Kuo A."/>
            <person name="Mondo S."/>
            <person name="Pangilinan J."/>
            <person name="Riley R."/>
            <person name="Labutti K."/>
            <person name="Andreopoulos B."/>
            <person name="Lipzen A."/>
            <person name="Chen C."/>
            <person name="Yanf M."/>
            <person name="Daum C."/>
            <person name="Ng V."/>
            <person name="Clum A."/>
            <person name="Steindorff A."/>
            <person name="Ohm R."/>
            <person name="Martin F."/>
            <person name="Silar P."/>
            <person name="Natvig D."/>
            <person name="Lalanne C."/>
            <person name="Gautier V."/>
            <person name="Ament-Velasquez S.L."/>
            <person name="Kruys A."/>
            <person name="Hutchinson M.I."/>
            <person name="Powell A.J."/>
            <person name="Barry K."/>
            <person name="Miller A.N."/>
            <person name="Grigoriev I.V."/>
            <person name="Debuchy R."/>
            <person name="Gladieux P."/>
            <person name="Thoren M.H."/>
            <person name="Johannesson H."/>
        </authorList>
    </citation>
    <scope>NUCLEOTIDE SEQUENCE</scope>
    <source>
        <strain evidence="2">SMH4131-1</strain>
    </source>
</reference>
<gene>
    <name evidence="2" type="ORF">B0T19DRAFT_252171</name>
</gene>
<accession>A0AAE0I9B9</accession>
<proteinExistence type="predicted"/>
<feature type="compositionally biased region" description="Low complexity" evidence="1">
    <location>
        <begin position="224"/>
        <end position="234"/>
    </location>
</feature>
<comment type="caution">
    <text evidence="2">The sequence shown here is derived from an EMBL/GenBank/DDBJ whole genome shotgun (WGS) entry which is preliminary data.</text>
</comment>
<feature type="compositionally biased region" description="Basic and acidic residues" evidence="1">
    <location>
        <begin position="235"/>
        <end position="246"/>
    </location>
</feature>
<dbReference type="AlphaFoldDB" id="A0AAE0I9B9"/>
<evidence type="ECO:0000256" key="1">
    <source>
        <dbReference type="SAM" id="MobiDB-lite"/>
    </source>
</evidence>
<name>A0AAE0I9B9_9PEZI</name>
<evidence type="ECO:0000313" key="3">
    <source>
        <dbReference type="Proteomes" id="UP001286456"/>
    </source>
</evidence>
<sequence length="246" mass="27230">MAASTIPRFLLPQYGQMWQRIPSAAPSHTIAKAVTRTTKSFARFASSTSPPPSGPRVLEKPTRFNPPSHGARLPKKVTPRHYGGELSADEVQAQKRKDYPGLKPPPGTFGHWILSSRWIHATITMGTLGALAFYTANENFKRNSPFADMVPAASEFLYHPITATRQLADVIRMNEMHNAAIVQAKRQRRVDDVAKRAEYRKAHGLPLEQGFFGRTNNNVEAESESSPGAAAPSGTREERVVEDPKF</sequence>